<dbReference type="Gene3D" id="3.40.50.720">
    <property type="entry name" value="NAD(P)-binding Rossmann-like Domain"/>
    <property type="match status" value="1"/>
</dbReference>
<evidence type="ECO:0000256" key="1">
    <source>
        <dbReference type="SAM" id="Phobius"/>
    </source>
</evidence>
<dbReference type="InterPro" id="IPR003032">
    <property type="entry name" value="Ryanodine_rcpt"/>
</dbReference>
<dbReference type="RefSeq" id="WP_116074418.1">
    <property type="nucleotide sequence ID" value="NZ_BONB01000032.1"/>
</dbReference>
<dbReference type="InterPro" id="IPR036291">
    <property type="entry name" value="NAD(P)-bd_dom_sf"/>
</dbReference>
<evidence type="ECO:0000259" key="3">
    <source>
        <dbReference type="Pfam" id="PF02254"/>
    </source>
</evidence>
<evidence type="ECO:0000313" key="4">
    <source>
        <dbReference type="EMBL" id="REG01868.1"/>
    </source>
</evidence>
<dbReference type="OrthoDB" id="4228364at2"/>
<dbReference type="Proteomes" id="UP000256913">
    <property type="component" value="Unassembled WGS sequence"/>
</dbReference>
<dbReference type="Pfam" id="PF02254">
    <property type="entry name" value="TrkA_N"/>
    <property type="match status" value="1"/>
</dbReference>
<dbReference type="InterPro" id="IPR003148">
    <property type="entry name" value="RCK_N"/>
</dbReference>
<feature type="domain" description="RCK N-terminal" evidence="3">
    <location>
        <begin position="126"/>
        <end position="228"/>
    </location>
</feature>
<accession>A0A3D9ZXC5</accession>
<dbReference type="InterPro" id="IPR050721">
    <property type="entry name" value="Trk_Ktr_HKT_K-transport"/>
</dbReference>
<keyword evidence="1" id="KW-0812">Transmembrane</keyword>
<dbReference type="SUPFAM" id="SSF51735">
    <property type="entry name" value="NAD(P)-binding Rossmann-fold domains"/>
    <property type="match status" value="1"/>
</dbReference>
<proteinExistence type="predicted"/>
<protein>
    <submittedName>
        <fullName evidence="4">RyR domain-containing protein</fullName>
    </submittedName>
</protein>
<sequence length="580" mass="63080">MAGRSGSGTGGLSDSPRPPVAPVLWLAFAILAVISFGCGLIGLEQYLRENPDLGYSGQPLDVLYYALQLFVLGSPPLDAGGPFPAILDFARFAAPTVTAYALIEASRLLFAAEIRRLKARTARGHVIVVGDTLVATTLARRLRQAGHQVVTVPSGVAETGPAPRVAGAARDPDILRAASVGRAKAVYACTDDSAANTAIALAAARPRRNGDTLAVYAQVADPEVCAALQARLLSAPTRQGTRLDFFNIDDLAARHLVSREPLALPGARPPTVAILGGTAFGRAVLVELARQWRIRDPDAAPLPIEIVDPEATAAVTHLTDRYPFLTRVCKITPHDFGFDRLLATPSDGPVPDRVFICYDDEQQALKAALTAEQVWPGEPGSVVVRLDRLASLREAFDGGDRVLDELSGTLRLFGVVHAACDPALIGDDLVERLARVIHERYVLDLIRRGARPDDNPALLPWHELPDRLRLTNRAQADDIGRKLRAIGCTLSPRVGPGREHSLEDDEVERLAIMEHERWRKDRAAHGWRFAAVRDDEHKLHPAMAGWPALRDEMRNRNLDEIRQLPAILADAGFRIVRLRT</sequence>
<keyword evidence="5" id="KW-1185">Reference proteome</keyword>
<keyword evidence="1" id="KW-1133">Transmembrane helix</keyword>
<feature type="domain" description="Ryanodine receptor Ryr" evidence="2">
    <location>
        <begin position="507"/>
        <end position="575"/>
    </location>
</feature>
<dbReference type="PANTHER" id="PTHR43833">
    <property type="entry name" value="POTASSIUM CHANNEL PROTEIN 2-RELATED-RELATED"/>
    <property type="match status" value="1"/>
</dbReference>
<dbReference type="AlphaFoldDB" id="A0A3D9ZXC5"/>
<gene>
    <name evidence="4" type="ORF">DFJ67_7957</name>
</gene>
<dbReference type="PANTHER" id="PTHR43833:SF11">
    <property type="entry name" value="VOLTAGE-GATED POTASSIUM CHANNEL KCH"/>
    <property type="match status" value="1"/>
</dbReference>
<dbReference type="Gene3D" id="6.20.350.10">
    <property type="match status" value="2"/>
</dbReference>
<evidence type="ECO:0000259" key="2">
    <source>
        <dbReference type="Pfam" id="PF02026"/>
    </source>
</evidence>
<feature type="transmembrane region" description="Helical" evidence="1">
    <location>
        <begin position="20"/>
        <end position="43"/>
    </location>
</feature>
<dbReference type="GO" id="GO:0006813">
    <property type="term" value="P:potassium ion transport"/>
    <property type="evidence" value="ECO:0007669"/>
    <property type="project" value="InterPro"/>
</dbReference>
<comment type="caution">
    <text evidence="4">The sequence shown here is derived from an EMBL/GenBank/DDBJ whole genome shotgun (WGS) entry which is preliminary data.</text>
</comment>
<keyword evidence="1" id="KW-0472">Membrane</keyword>
<evidence type="ECO:0000313" key="5">
    <source>
        <dbReference type="Proteomes" id="UP000256913"/>
    </source>
</evidence>
<organism evidence="4 5">
    <name type="scientific">Asanoa ferruginea</name>
    <dbReference type="NCBI Taxonomy" id="53367"/>
    <lineage>
        <taxon>Bacteria</taxon>
        <taxon>Bacillati</taxon>
        <taxon>Actinomycetota</taxon>
        <taxon>Actinomycetes</taxon>
        <taxon>Micromonosporales</taxon>
        <taxon>Micromonosporaceae</taxon>
        <taxon>Asanoa</taxon>
    </lineage>
</organism>
<dbReference type="Pfam" id="PF02026">
    <property type="entry name" value="RyR"/>
    <property type="match status" value="1"/>
</dbReference>
<dbReference type="EMBL" id="QUMQ01000001">
    <property type="protein sequence ID" value="REG01868.1"/>
    <property type="molecule type" value="Genomic_DNA"/>
</dbReference>
<name>A0A3D9ZXC5_9ACTN</name>
<reference evidence="4 5" key="1">
    <citation type="submission" date="2018-08" db="EMBL/GenBank/DDBJ databases">
        <title>Sequencing the genomes of 1000 actinobacteria strains.</title>
        <authorList>
            <person name="Klenk H.-P."/>
        </authorList>
    </citation>
    <scope>NUCLEOTIDE SEQUENCE [LARGE SCALE GENOMIC DNA]</scope>
    <source>
        <strain evidence="4 5">DSM 44099</strain>
    </source>
</reference>